<keyword evidence="4" id="KW-0687">Ribonucleoprotein</keyword>
<dbReference type="GO" id="GO:0016747">
    <property type="term" value="F:acyltransferase activity, transferring groups other than amino-acyl groups"/>
    <property type="evidence" value="ECO:0007669"/>
    <property type="project" value="InterPro"/>
</dbReference>
<dbReference type="SUPFAM" id="SSF55729">
    <property type="entry name" value="Acyl-CoA N-acyltransferases (Nat)"/>
    <property type="match status" value="1"/>
</dbReference>
<dbReference type="GO" id="GO:0005840">
    <property type="term" value="C:ribosome"/>
    <property type="evidence" value="ECO:0007669"/>
    <property type="project" value="UniProtKB-KW"/>
</dbReference>
<dbReference type="Gene3D" id="3.40.630.30">
    <property type="match status" value="1"/>
</dbReference>
<protein>
    <submittedName>
        <fullName evidence="4">Ribosomal protein S18 acetylase RimI</fullName>
    </submittedName>
</protein>
<dbReference type="CDD" id="cd04301">
    <property type="entry name" value="NAT_SF"/>
    <property type="match status" value="1"/>
</dbReference>
<keyword evidence="4" id="KW-0689">Ribosomal protein</keyword>
<dbReference type="AlphaFoldDB" id="A0A1M4UVN8"/>
<keyword evidence="1" id="KW-0808">Transferase</keyword>
<dbReference type="InterPro" id="IPR016181">
    <property type="entry name" value="Acyl_CoA_acyltransferase"/>
</dbReference>
<dbReference type="Proteomes" id="UP000325134">
    <property type="component" value="Unassembled WGS sequence"/>
</dbReference>
<dbReference type="Pfam" id="PF13673">
    <property type="entry name" value="Acetyltransf_10"/>
    <property type="match status" value="1"/>
</dbReference>
<proteinExistence type="predicted"/>
<organism evidence="4 5">
    <name type="scientific">Ruegeria intermedia</name>
    <dbReference type="NCBI Taxonomy" id="996115"/>
    <lineage>
        <taxon>Bacteria</taxon>
        <taxon>Pseudomonadati</taxon>
        <taxon>Pseudomonadota</taxon>
        <taxon>Alphaproteobacteria</taxon>
        <taxon>Rhodobacterales</taxon>
        <taxon>Roseobacteraceae</taxon>
        <taxon>Ruegeria</taxon>
    </lineage>
</organism>
<evidence type="ECO:0000256" key="1">
    <source>
        <dbReference type="ARBA" id="ARBA00022679"/>
    </source>
</evidence>
<evidence type="ECO:0000256" key="2">
    <source>
        <dbReference type="ARBA" id="ARBA00023315"/>
    </source>
</evidence>
<evidence type="ECO:0000313" key="5">
    <source>
        <dbReference type="Proteomes" id="UP000325134"/>
    </source>
</evidence>
<feature type="domain" description="N-acetyltransferase" evidence="3">
    <location>
        <begin position="18"/>
        <end position="177"/>
    </location>
</feature>
<evidence type="ECO:0000259" key="3">
    <source>
        <dbReference type="PROSITE" id="PS51186"/>
    </source>
</evidence>
<dbReference type="EMBL" id="FQVK01000005">
    <property type="protein sequence ID" value="SHE60755.1"/>
    <property type="molecule type" value="Genomic_DNA"/>
</dbReference>
<keyword evidence="5" id="KW-1185">Reference proteome</keyword>
<evidence type="ECO:0000313" key="4">
    <source>
        <dbReference type="EMBL" id="SHE60755.1"/>
    </source>
</evidence>
<gene>
    <name evidence="4" type="ORF">SAMN05444279_10513</name>
</gene>
<dbReference type="PROSITE" id="PS51186">
    <property type="entry name" value="GNAT"/>
    <property type="match status" value="1"/>
</dbReference>
<sequence>MRNKRGISQTFSGAPKGTDIRRATLFDLFEMSRVLTRSIARLCAEDHGKDAAAIARWTANKTPQALRNYLADTEDEVWLLLKAGRLATVGALGGVKMGQGTGRITLNYVDPDFRGQGASSAMLSHLESRLSALGVTEARVTSTATARRFYLSRGWMDAGQPRAGRWIVGYPMRKSLHP</sequence>
<dbReference type="RefSeq" id="WP_223162430.1">
    <property type="nucleotide sequence ID" value="NZ_FQVK01000005.1"/>
</dbReference>
<dbReference type="PANTHER" id="PTHR43877">
    <property type="entry name" value="AMINOALKYLPHOSPHONATE N-ACETYLTRANSFERASE-RELATED-RELATED"/>
    <property type="match status" value="1"/>
</dbReference>
<accession>A0A1M4UVN8</accession>
<name>A0A1M4UVN8_9RHOB</name>
<dbReference type="InterPro" id="IPR050832">
    <property type="entry name" value="Bact_Acetyltransf"/>
</dbReference>
<reference evidence="4 5" key="1">
    <citation type="submission" date="2016-11" db="EMBL/GenBank/DDBJ databases">
        <authorList>
            <person name="Varghese N."/>
            <person name="Submissions S."/>
        </authorList>
    </citation>
    <scope>NUCLEOTIDE SEQUENCE [LARGE SCALE GENOMIC DNA]</scope>
    <source>
        <strain evidence="4 5">DSM 29341</strain>
    </source>
</reference>
<dbReference type="InterPro" id="IPR000182">
    <property type="entry name" value="GNAT_dom"/>
</dbReference>
<keyword evidence="2" id="KW-0012">Acyltransferase</keyword>